<keyword evidence="3" id="KW-0521">NADP</keyword>
<evidence type="ECO:0000256" key="4">
    <source>
        <dbReference type="ARBA" id="ARBA00023002"/>
    </source>
</evidence>
<dbReference type="InterPro" id="IPR051019">
    <property type="entry name" value="VLCFA-Steroid_DH"/>
</dbReference>
<dbReference type="PANTHER" id="PTHR43899">
    <property type="entry name" value="RH59310P"/>
    <property type="match status" value="1"/>
</dbReference>
<comment type="caution">
    <text evidence="7">The sequence shown here is derived from an EMBL/GenBank/DDBJ whole genome shotgun (WGS) entry which is preliminary data.</text>
</comment>
<comment type="subcellular location">
    <subcellularLocation>
        <location evidence="1">Endoplasmic reticulum</location>
    </subcellularLocation>
</comment>
<evidence type="ECO:0000313" key="8">
    <source>
        <dbReference type="Proteomes" id="UP000230066"/>
    </source>
</evidence>
<keyword evidence="6" id="KW-0812">Transmembrane</keyword>
<evidence type="ECO:0000256" key="3">
    <source>
        <dbReference type="ARBA" id="ARBA00022857"/>
    </source>
</evidence>
<organism evidence="7 8">
    <name type="scientific">Fasciola hepatica</name>
    <name type="common">Liver fluke</name>
    <dbReference type="NCBI Taxonomy" id="6192"/>
    <lineage>
        <taxon>Eukaryota</taxon>
        <taxon>Metazoa</taxon>
        <taxon>Spiralia</taxon>
        <taxon>Lophotrochozoa</taxon>
        <taxon>Platyhelminthes</taxon>
        <taxon>Trematoda</taxon>
        <taxon>Digenea</taxon>
        <taxon>Plagiorchiida</taxon>
        <taxon>Echinostomata</taxon>
        <taxon>Echinostomatoidea</taxon>
        <taxon>Fasciolidae</taxon>
        <taxon>Fasciola</taxon>
    </lineage>
</organism>
<evidence type="ECO:0000256" key="5">
    <source>
        <dbReference type="RuleBase" id="RU000363"/>
    </source>
</evidence>
<dbReference type="Pfam" id="PF00106">
    <property type="entry name" value="adh_short"/>
    <property type="match status" value="1"/>
</dbReference>
<evidence type="ECO:0000256" key="1">
    <source>
        <dbReference type="ARBA" id="ARBA00004240"/>
    </source>
</evidence>
<dbReference type="InterPro" id="IPR020904">
    <property type="entry name" value="Sc_DH/Rdtase_CS"/>
</dbReference>
<dbReference type="SUPFAM" id="SSF51735">
    <property type="entry name" value="NAD(P)-binding Rossmann-fold domains"/>
    <property type="match status" value="1"/>
</dbReference>
<evidence type="ECO:0000256" key="6">
    <source>
        <dbReference type="SAM" id="Phobius"/>
    </source>
</evidence>
<dbReference type="PIRSF" id="PIRSF000126">
    <property type="entry name" value="11-beta-HSD1"/>
    <property type="match status" value="1"/>
</dbReference>
<protein>
    <submittedName>
        <fullName evidence="7">Inactive hydroxysteroid dehydrogenase protein 1</fullName>
    </submittedName>
</protein>
<gene>
    <name evidence="7" type="ORF">D915_009931</name>
</gene>
<name>A0A4E0RRB4_FASHE</name>
<keyword evidence="4" id="KW-0560">Oxidoreductase</keyword>
<keyword evidence="6" id="KW-1133">Transmembrane helix</keyword>
<dbReference type="AlphaFoldDB" id="A0A4E0RRB4"/>
<dbReference type="GO" id="GO:0005783">
    <property type="term" value="C:endoplasmic reticulum"/>
    <property type="evidence" value="ECO:0007669"/>
    <property type="project" value="UniProtKB-SubCell"/>
</dbReference>
<feature type="transmembrane region" description="Helical" evidence="6">
    <location>
        <begin position="270"/>
        <end position="291"/>
    </location>
</feature>
<dbReference type="FunFam" id="3.40.50.720:FF:000137">
    <property type="entry name" value="Hydroxysteroid (17-beta) dehydrogenase 3"/>
    <property type="match status" value="1"/>
</dbReference>
<accession>A0A4E0RRB4</accession>
<dbReference type="InterPro" id="IPR036291">
    <property type="entry name" value="NAD(P)-bd_dom_sf"/>
</dbReference>
<sequence>MFCWVSLVALLVLWKVVFPLLKILATYTVGIAFFSKRHGLKKAGEWAIVTGATDGIGKAYANELAHDGLNIMLISRNMEKLEAVAKELREAHNVKTKVVECDFTRTDIYSRLQTEVNHLTSIACLINNVGMSYPYMDKYVDADFTSLEFIQNLIACNINSAACVTRIVLPKLIKQNTPGSAIVNVSSMSGLTPFPYLSLYSASKSFVLNLAEAIRLELTGTNVLIQTVCPMLVATNMSKVKSTGIFVPSAQQYASSALNMLGVEHVTLGWLGHALSSWALLSIPGMFLSTVKSMHKRSIKRFKHQ</sequence>
<dbReference type="Gene3D" id="3.40.50.720">
    <property type="entry name" value="NAD(P)-binding Rossmann-like Domain"/>
    <property type="match status" value="1"/>
</dbReference>
<reference evidence="7" key="1">
    <citation type="submission" date="2019-03" db="EMBL/GenBank/DDBJ databases">
        <title>Improved annotation for the trematode Fasciola hepatica.</title>
        <authorList>
            <person name="Choi Y.-J."/>
            <person name="Martin J."/>
            <person name="Mitreva M."/>
        </authorList>
    </citation>
    <scope>NUCLEOTIDE SEQUENCE [LARGE SCALE GENOMIC DNA]</scope>
</reference>
<dbReference type="InterPro" id="IPR002347">
    <property type="entry name" value="SDR_fam"/>
</dbReference>
<evidence type="ECO:0000313" key="7">
    <source>
        <dbReference type="EMBL" id="THD19322.1"/>
    </source>
</evidence>
<comment type="similarity">
    <text evidence="2 5">Belongs to the short-chain dehydrogenases/reductases (SDR) family.</text>
</comment>
<dbReference type="PANTHER" id="PTHR43899:SF13">
    <property type="entry name" value="RH59310P"/>
    <property type="match status" value="1"/>
</dbReference>
<dbReference type="EMBL" id="JXXN02006725">
    <property type="protein sequence ID" value="THD19322.1"/>
    <property type="molecule type" value="Genomic_DNA"/>
</dbReference>
<evidence type="ECO:0000256" key="2">
    <source>
        <dbReference type="ARBA" id="ARBA00006484"/>
    </source>
</evidence>
<dbReference type="PRINTS" id="PR00081">
    <property type="entry name" value="GDHRDH"/>
</dbReference>
<dbReference type="Proteomes" id="UP000230066">
    <property type="component" value="Unassembled WGS sequence"/>
</dbReference>
<dbReference type="PROSITE" id="PS00061">
    <property type="entry name" value="ADH_SHORT"/>
    <property type="match status" value="1"/>
</dbReference>
<proteinExistence type="inferred from homology"/>
<keyword evidence="6" id="KW-0472">Membrane</keyword>
<dbReference type="PRINTS" id="PR00080">
    <property type="entry name" value="SDRFAMILY"/>
</dbReference>
<dbReference type="GO" id="GO:0016491">
    <property type="term" value="F:oxidoreductase activity"/>
    <property type="evidence" value="ECO:0007669"/>
    <property type="project" value="UniProtKB-KW"/>
</dbReference>
<dbReference type="CDD" id="cd05356">
    <property type="entry name" value="17beta-HSD1_like_SDR_c"/>
    <property type="match status" value="1"/>
</dbReference>
<keyword evidence="8" id="KW-1185">Reference proteome</keyword>